<proteinExistence type="predicted"/>
<dbReference type="InterPro" id="IPR050498">
    <property type="entry name" value="Ycf3"/>
</dbReference>
<dbReference type="PANTHER" id="PTHR44858">
    <property type="entry name" value="TETRATRICOPEPTIDE REPEAT PROTEIN 6"/>
    <property type="match status" value="1"/>
</dbReference>
<evidence type="ECO:0000313" key="3">
    <source>
        <dbReference type="EMBL" id="MPM82041.1"/>
    </source>
</evidence>
<keyword evidence="1" id="KW-0677">Repeat</keyword>
<organism evidence="3">
    <name type="scientific">bioreactor metagenome</name>
    <dbReference type="NCBI Taxonomy" id="1076179"/>
    <lineage>
        <taxon>unclassified sequences</taxon>
        <taxon>metagenomes</taxon>
        <taxon>ecological metagenomes</taxon>
    </lineage>
</organism>
<dbReference type="Pfam" id="PF13181">
    <property type="entry name" value="TPR_8"/>
    <property type="match status" value="1"/>
</dbReference>
<dbReference type="PANTHER" id="PTHR44858:SF1">
    <property type="entry name" value="UDP-N-ACETYLGLUCOSAMINE--PEPTIDE N-ACETYLGLUCOSAMINYLTRANSFERASE SPINDLY-RELATED"/>
    <property type="match status" value="1"/>
</dbReference>
<dbReference type="AlphaFoldDB" id="A0A645CYT3"/>
<reference evidence="3" key="1">
    <citation type="submission" date="2019-08" db="EMBL/GenBank/DDBJ databases">
        <authorList>
            <person name="Kucharzyk K."/>
            <person name="Murdoch R.W."/>
            <person name="Higgins S."/>
            <person name="Loffler F."/>
        </authorList>
    </citation>
    <scope>NUCLEOTIDE SEQUENCE</scope>
</reference>
<dbReference type="Gene3D" id="1.25.40.10">
    <property type="entry name" value="Tetratricopeptide repeat domain"/>
    <property type="match status" value="3"/>
</dbReference>
<dbReference type="SUPFAM" id="SSF48452">
    <property type="entry name" value="TPR-like"/>
    <property type="match status" value="1"/>
</dbReference>
<accession>A0A645CYT3</accession>
<keyword evidence="2" id="KW-0802">TPR repeat</keyword>
<dbReference type="SMART" id="SM00028">
    <property type="entry name" value="TPR"/>
    <property type="match status" value="6"/>
</dbReference>
<protein>
    <recommendedName>
        <fullName evidence="4">Tetratricopeptide repeat protein</fullName>
    </recommendedName>
</protein>
<sequence length="319" mass="34809">MKKIRTFFAVCVLSIFSFATMYGQDIATAMETYNAGATALNASNYTLAIESFNKAIKMFESLGELDEQGTSTLKACKEVLPQIYLRYGKELASKKEYGNAIAQLTKAVEIAKTYISPEVGKEAGELVPQLVMAEADDNMNLGLFNEAIAGYNKVLTYNPNDSDAYLRIGMAQTKLNNEDAAVAALTKAIELGEKENASKLLSTTYLKKAAAAFSAKNNAEAYAMAKKSNQFLETVQGNQILGLSAMQLKKYDDAIPALEAYLAQGENIKNKTSYLFNLAAAYEAKGNNAKACGYYKQVVSDPKYKAAVEYKINNVLKCK</sequence>
<dbReference type="PROSITE" id="PS50005">
    <property type="entry name" value="TPR"/>
    <property type="match status" value="1"/>
</dbReference>
<evidence type="ECO:0000256" key="2">
    <source>
        <dbReference type="ARBA" id="ARBA00022803"/>
    </source>
</evidence>
<dbReference type="InterPro" id="IPR019734">
    <property type="entry name" value="TPR_rpt"/>
</dbReference>
<dbReference type="Pfam" id="PF13432">
    <property type="entry name" value="TPR_16"/>
    <property type="match status" value="2"/>
</dbReference>
<evidence type="ECO:0000256" key="1">
    <source>
        <dbReference type="ARBA" id="ARBA00022737"/>
    </source>
</evidence>
<dbReference type="InterPro" id="IPR011990">
    <property type="entry name" value="TPR-like_helical_dom_sf"/>
</dbReference>
<name>A0A645CYT3_9ZZZZ</name>
<comment type="caution">
    <text evidence="3">The sequence shown here is derived from an EMBL/GenBank/DDBJ whole genome shotgun (WGS) entry which is preliminary data.</text>
</comment>
<dbReference type="EMBL" id="VSSQ01031231">
    <property type="protein sequence ID" value="MPM82041.1"/>
    <property type="molecule type" value="Genomic_DNA"/>
</dbReference>
<gene>
    <name evidence="3" type="ORF">SDC9_129099</name>
</gene>
<evidence type="ECO:0008006" key="4">
    <source>
        <dbReference type="Google" id="ProtNLM"/>
    </source>
</evidence>